<feature type="transmembrane region" description="Helical" evidence="2">
    <location>
        <begin position="26"/>
        <end position="44"/>
    </location>
</feature>
<gene>
    <name evidence="3" type="ORF">GP2_005_00480</name>
</gene>
<keyword evidence="2" id="KW-1133">Transmembrane helix</keyword>
<dbReference type="InterPro" id="IPR017853">
    <property type="entry name" value="GH"/>
</dbReference>
<dbReference type="EMBL" id="BAOQ01000005">
    <property type="protein sequence ID" value="GAC82806.1"/>
    <property type="molecule type" value="Genomic_DNA"/>
</dbReference>
<dbReference type="Proteomes" id="UP000035021">
    <property type="component" value="Unassembled WGS sequence"/>
</dbReference>
<organism evidence="3 4">
    <name type="scientific">Gordonia paraffinivorans NBRC 108238</name>
    <dbReference type="NCBI Taxonomy" id="1223543"/>
    <lineage>
        <taxon>Bacteria</taxon>
        <taxon>Bacillati</taxon>
        <taxon>Actinomycetota</taxon>
        <taxon>Actinomycetes</taxon>
        <taxon>Mycobacteriales</taxon>
        <taxon>Gordoniaceae</taxon>
        <taxon>Gordonia</taxon>
    </lineage>
</organism>
<evidence type="ECO:0000313" key="4">
    <source>
        <dbReference type="Proteomes" id="UP000035021"/>
    </source>
</evidence>
<dbReference type="RefSeq" id="WP_006899042.1">
    <property type="nucleotide sequence ID" value="NZ_BAOQ01000005.1"/>
</dbReference>
<feature type="region of interest" description="Disordered" evidence="1">
    <location>
        <begin position="1"/>
        <end position="20"/>
    </location>
</feature>
<sequence length="396" mass="43075">MISHPVIHRNPGPTTDPAADRARSRAVAVLVTTVALAVVVLLGMTSCSPEIPAAESETPGPRVQATPTGLMLDDSPWWPIGLNAYQPGTDWSVNEGCGAEVDLDAYFAALPPRSLTRFNLYSSFVVDKNTGMLDFGPLDRVFQAAARHEQLVLPVLTGVSGVCEDDEFKDYDFYAGEWETRALTHGLTFADRVETAVTRWREERAVAGWELVGEPEASKCGASCEWVDRTCPHDATPVLRRFFDRAGAHLRQFDPERPIFAGLVGGDQCGLAGDGYAQVSRSTGIDVLDYHAYESVGDPDGGPRGSNLRARIEQARELGKPLVVNEIGIEAGSCLSVTERARRFDAAITRQREAGTAGALLWSYVPDPRHQDCTYDIGPSDPAWKMLHESASRFSG</sequence>
<dbReference type="SUPFAM" id="SSF51445">
    <property type="entry name" value="(Trans)glycosidases"/>
    <property type="match status" value="1"/>
</dbReference>
<proteinExistence type="predicted"/>
<evidence type="ECO:0008006" key="5">
    <source>
        <dbReference type="Google" id="ProtNLM"/>
    </source>
</evidence>
<accession>A0ABQ0III6</accession>
<keyword evidence="2" id="KW-0472">Membrane</keyword>
<dbReference type="Gene3D" id="3.20.20.80">
    <property type="entry name" value="Glycosidases"/>
    <property type="match status" value="1"/>
</dbReference>
<evidence type="ECO:0000256" key="2">
    <source>
        <dbReference type="SAM" id="Phobius"/>
    </source>
</evidence>
<protein>
    <recommendedName>
        <fullName evidence="5">Beta-mannosidase</fullName>
    </recommendedName>
</protein>
<comment type="caution">
    <text evidence="3">The sequence shown here is derived from an EMBL/GenBank/DDBJ whole genome shotgun (WGS) entry which is preliminary data.</text>
</comment>
<evidence type="ECO:0000256" key="1">
    <source>
        <dbReference type="SAM" id="MobiDB-lite"/>
    </source>
</evidence>
<name>A0ABQ0III6_9ACTN</name>
<evidence type="ECO:0000313" key="3">
    <source>
        <dbReference type="EMBL" id="GAC82806.1"/>
    </source>
</evidence>
<keyword evidence="2" id="KW-0812">Transmembrane</keyword>
<reference evidence="3 4" key="1">
    <citation type="submission" date="2013-02" db="EMBL/GenBank/DDBJ databases">
        <title>Whole genome shotgun sequence of Gordonia paraffinivorans NBRC 108238.</title>
        <authorList>
            <person name="Isaki-Nakamura S."/>
            <person name="Hosoyama A."/>
            <person name="Tsuchikane K."/>
            <person name="Ando Y."/>
            <person name="Baba S."/>
            <person name="Ohji S."/>
            <person name="Hamada M."/>
            <person name="Tamura T."/>
            <person name="Yamazoe A."/>
            <person name="Yamazaki S."/>
            <person name="Fujita N."/>
        </authorList>
    </citation>
    <scope>NUCLEOTIDE SEQUENCE [LARGE SCALE GENOMIC DNA]</scope>
    <source>
        <strain evidence="3 4">NBRC 108238</strain>
    </source>
</reference>
<keyword evidence="4" id="KW-1185">Reference proteome</keyword>